<accession>A0AAJ1T0Y8</accession>
<keyword evidence="2" id="KW-1185">Reference proteome</keyword>
<reference evidence="1" key="1">
    <citation type="submission" date="2023-07" db="EMBL/GenBank/DDBJ databases">
        <title>Genomic Encyclopedia of Type Strains, Phase IV (KMG-IV): sequencing the most valuable type-strain genomes for metagenomic binning, comparative biology and taxonomic classification.</title>
        <authorList>
            <person name="Goeker M."/>
        </authorList>
    </citation>
    <scope>NUCLEOTIDE SEQUENCE</scope>
    <source>
        <strain evidence="1">DSM 23947</strain>
    </source>
</reference>
<protein>
    <submittedName>
        <fullName evidence="1">Uncharacterized protein</fullName>
    </submittedName>
</protein>
<evidence type="ECO:0000313" key="1">
    <source>
        <dbReference type="EMBL" id="MDQ0213954.1"/>
    </source>
</evidence>
<sequence length="44" mass="5624">MEMYKKAYERYKEKCKKYGIESIQFYHFIHHLTEQQMELMMDDQ</sequence>
<comment type="caution">
    <text evidence="1">The sequence shown here is derived from an EMBL/GenBank/DDBJ whole genome shotgun (WGS) entry which is preliminary data.</text>
</comment>
<dbReference type="AlphaFoldDB" id="A0AAJ1T0Y8"/>
<gene>
    <name evidence="1" type="ORF">J2S13_000349</name>
</gene>
<dbReference type="RefSeq" id="WP_307255958.1">
    <property type="nucleotide sequence ID" value="NZ_JAUSUC010000003.1"/>
</dbReference>
<organism evidence="1 2">
    <name type="scientific">Oikeobacillus pervagus</name>
    <dbReference type="NCBI Taxonomy" id="1325931"/>
    <lineage>
        <taxon>Bacteria</taxon>
        <taxon>Bacillati</taxon>
        <taxon>Bacillota</taxon>
        <taxon>Bacilli</taxon>
        <taxon>Bacillales</taxon>
        <taxon>Bacillaceae</taxon>
        <taxon>Oikeobacillus</taxon>
    </lineage>
</organism>
<name>A0AAJ1T0Y8_9BACI</name>
<dbReference type="Proteomes" id="UP001237207">
    <property type="component" value="Unassembled WGS sequence"/>
</dbReference>
<proteinExistence type="predicted"/>
<evidence type="ECO:0000313" key="2">
    <source>
        <dbReference type="Proteomes" id="UP001237207"/>
    </source>
</evidence>
<dbReference type="EMBL" id="JAUSUC010000003">
    <property type="protein sequence ID" value="MDQ0213954.1"/>
    <property type="molecule type" value="Genomic_DNA"/>
</dbReference>